<proteinExistence type="predicted"/>
<evidence type="ECO:0000313" key="2">
    <source>
        <dbReference type="Proteomes" id="UP001228044"/>
    </source>
</evidence>
<protein>
    <submittedName>
        <fullName evidence="1">Uncharacterized protein</fullName>
    </submittedName>
</protein>
<name>A0ABT8E0H5_9BURK</name>
<dbReference type="Proteomes" id="UP001228044">
    <property type="component" value="Unassembled WGS sequence"/>
</dbReference>
<evidence type="ECO:0000313" key="1">
    <source>
        <dbReference type="EMBL" id="MDN3923315.1"/>
    </source>
</evidence>
<dbReference type="EMBL" id="JAUHHC010000013">
    <property type="protein sequence ID" value="MDN3923315.1"/>
    <property type="molecule type" value="Genomic_DNA"/>
</dbReference>
<sequence length="190" mass="20026">MQVYSFTNTGRQIDAAGNFIRYERETTAAADASVRVRVDGNDFGTWLPGDFVELPEQFRTVEIVPIAGAAGEFRVGSGRFNSSRFLLTGQPTTNIAATVAARSDFTSTAKAATVGSTQLVAANPTRNYLLIQNNDTTGAYISVAFGVAATLANGVRIAAGGFWEWTDSVPKNAANVIGNVANANLVVVEG</sequence>
<keyword evidence="2" id="KW-1185">Reference proteome</keyword>
<reference evidence="1 2" key="1">
    <citation type="submission" date="2023-06" db="EMBL/GenBank/DDBJ databases">
        <title>Pelomonas sp. PFR6 16S ribosomal RNA gene Genome sequencing and assembly.</title>
        <authorList>
            <person name="Woo H."/>
        </authorList>
    </citation>
    <scope>NUCLEOTIDE SEQUENCE [LARGE SCALE GENOMIC DNA]</scope>
    <source>
        <strain evidence="1 2">PFR6</strain>
    </source>
</reference>
<accession>A0ABT8E0H5</accession>
<organism evidence="1 2">
    <name type="scientific">Roseateles violae</name>
    <dbReference type="NCBI Taxonomy" id="3058042"/>
    <lineage>
        <taxon>Bacteria</taxon>
        <taxon>Pseudomonadati</taxon>
        <taxon>Pseudomonadota</taxon>
        <taxon>Betaproteobacteria</taxon>
        <taxon>Burkholderiales</taxon>
        <taxon>Sphaerotilaceae</taxon>
        <taxon>Roseateles</taxon>
    </lineage>
</organism>
<comment type="caution">
    <text evidence="1">The sequence shown here is derived from an EMBL/GenBank/DDBJ whole genome shotgun (WGS) entry which is preliminary data.</text>
</comment>
<gene>
    <name evidence="1" type="ORF">QWJ38_23820</name>
</gene>
<dbReference type="RefSeq" id="WP_290361616.1">
    <property type="nucleotide sequence ID" value="NZ_JAUHHC010000013.1"/>
</dbReference>